<gene>
    <name evidence="1" type="ORF">PXEA_LOCUS29679</name>
</gene>
<name>A0A3S5BRH6_9PLAT</name>
<dbReference type="Proteomes" id="UP000784294">
    <property type="component" value="Unassembled WGS sequence"/>
</dbReference>
<comment type="caution">
    <text evidence="1">The sequence shown here is derived from an EMBL/GenBank/DDBJ whole genome shotgun (WGS) entry which is preliminary data.</text>
</comment>
<organism evidence="1 2">
    <name type="scientific">Protopolystoma xenopodis</name>
    <dbReference type="NCBI Taxonomy" id="117903"/>
    <lineage>
        <taxon>Eukaryota</taxon>
        <taxon>Metazoa</taxon>
        <taxon>Spiralia</taxon>
        <taxon>Lophotrochozoa</taxon>
        <taxon>Platyhelminthes</taxon>
        <taxon>Monogenea</taxon>
        <taxon>Polyopisthocotylea</taxon>
        <taxon>Polystomatidea</taxon>
        <taxon>Polystomatidae</taxon>
        <taxon>Protopolystoma</taxon>
    </lineage>
</organism>
<accession>A0A3S5BRH6</accession>
<evidence type="ECO:0000313" key="2">
    <source>
        <dbReference type="Proteomes" id="UP000784294"/>
    </source>
</evidence>
<sequence length="89" mass="10071">MGWEVKGLGFGRYGKPGAHTVRMPPAQPRRGSQRDEVVYVKFAHISPYNREDKGRYLLGRVPETPTTGKAKLQPTYRFGCPFITHLIPT</sequence>
<keyword evidence="2" id="KW-1185">Reference proteome</keyword>
<dbReference type="AlphaFoldDB" id="A0A3S5BRH6"/>
<protein>
    <submittedName>
        <fullName evidence="1">Uncharacterized protein</fullName>
    </submittedName>
</protein>
<proteinExistence type="predicted"/>
<reference evidence="1" key="1">
    <citation type="submission" date="2018-11" db="EMBL/GenBank/DDBJ databases">
        <authorList>
            <consortium name="Pathogen Informatics"/>
        </authorList>
    </citation>
    <scope>NUCLEOTIDE SEQUENCE</scope>
</reference>
<evidence type="ECO:0000313" key="1">
    <source>
        <dbReference type="EMBL" id="VEL36239.1"/>
    </source>
</evidence>
<dbReference type="EMBL" id="CAAALY010251732">
    <property type="protein sequence ID" value="VEL36239.1"/>
    <property type="molecule type" value="Genomic_DNA"/>
</dbReference>